<dbReference type="RefSeq" id="WP_357781633.1">
    <property type="nucleotide sequence ID" value="NZ_JBFAKC010000003.1"/>
</dbReference>
<protein>
    <submittedName>
        <fullName evidence="1">Uncharacterized protein</fullName>
    </submittedName>
</protein>
<organism evidence="1 2">
    <name type="scientific">Nocardia aurea</name>
    <dbReference type="NCBI Taxonomy" id="2144174"/>
    <lineage>
        <taxon>Bacteria</taxon>
        <taxon>Bacillati</taxon>
        <taxon>Actinomycetota</taxon>
        <taxon>Actinomycetes</taxon>
        <taxon>Mycobacteriales</taxon>
        <taxon>Nocardiaceae</taxon>
        <taxon>Nocardia</taxon>
    </lineage>
</organism>
<dbReference type="EMBL" id="JBFAKC010000003">
    <property type="protein sequence ID" value="MEV0707698.1"/>
    <property type="molecule type" value="Genomic_DNA"/>
</dbReference>
<dbReference type="Proteomes" id="UP001551695">
    <property type="component" value="Unassembled WGS sequence"/>
</dbReference>
<gene>
    <name evidence="1" type="ORF">AB0I48_09060</name>
</gene>
<name>A0ABV3FQK9_9NOCA</name>
<reference evidence="1 2" key="1">
    <citation type="submission" date="2024-06" db="EMBL/GenBank/DDBJ databases">
        <title>The Natural Products Discovery Center: Release of the First 8490 Sequenced Strains for Exploring Actinobacteria Biosynthetic Diversity.</title>
        <authorList>
            <person name="Kalkreuter E."/>
            <person name="Kautsar S.A."/>
            <person name="Yang D."/>
            <person name="Bader C.D."/>
            <person name="Teijaro C.N."/>
            <person name="Fluegel L."/>
            <person name="Davis C.M."/>
            <person name="Simpson J.R."/>
            <person name="Lauterbach L."/>
            <person name="Steele A.D."/>
            <person name="Gui C."/>
            <person name="Meng S."/>
            <person name="Li G."/>
            <person name="Viehrig K."/>
            <person name="Ye F."/>
            <person name="Su P."/>
            <person name="Kiefer A.F."/>
            <person name="Nichols A."/>
            <person name="Cepeda A.J."/>
            <person name="Yan W."/>
            <person name="Fan B."/>
            <person name="Jiang Y."/>
            <person name="Adhikari A."/>
            <person name="Zheng C.-J."/>
            <person name="Schuster L."/>
            <person name="Cowan T.M."/>
            <person name="Smanski M.J."/>
            <person name="Chevrette M.G."/>
            <person name="De Carvalho L.P.S."/>
            <person name="Shen B."/>
        </authorList>
    </citation>
    <scope>NUCLEOTIDE SEQUENCE [LARGE SCALE GENOMIC DNA]</scope>
    <source>
        <strain evidence="1 2">NPDC050403</strain>
    </source>
</reference>
<proteinExistence type="predicted"/>
<sequence>MWEWGRRVAEFATAATWTSWRAVETKPTILDPEYWETESGTEPAASSETARIAPESECAMNARYLTAAEDVTAAEWEFDLVG</sequence>
<evidence type="ECO:0000313" key="1">
    <source>
        <dbReference type="EMBL" id="MEV0707698.1"/>
    </source>
</evidence>
<keyword evidence="2" id="KW-1185">Reference proteome</keyword>
<accession>A0ABV3FQK9</accession>
<comment type="caution">
    <text evidence="1">The sequence shown here is derived from an EMBL/GenBank/DDBJ whole genome shotgun (WGS) entry which is preliminary data.</text>
</comment>
<evidence type="ECO:0000313" key="2">
    <source>
        <dbReference type="Proteomes" id="UP001551695"/>
    </source>
</evidence>